<keyword evidence="3" id="KW-1185">Reference proteome</keyword>
<feature type="transmembrane region" description="Helical" evidence="1">
    <location>
        <begin position="114"/>
        <end position="139"/>
    </location>
</feature>
<evidence type="ECO:0008006" key="4">
    <source>
        <dbReference type="Google" id="ProtNLM"/>
    </source>
</evidence>
<keyword evidence="1" id="KW-0472">Membrane</keyword>
<keyword evidence="1" id="KW-0812">Transmembrane</keyword>
<evidence type="ECO:0000313" key="3">
    <source>
        <dbReference type="Proteomes" id="UP001275084"/>
    </source>
</evidence>
<comment type="caution">
    <text evidence="2">The sequence shown here is derived from an EMBL/GenBank/DDBJ whole genome shotgun (WGS) entry which is preliminary data.</text>
</comment>
<feature type="transmembrane region" description="Helical" evidence="1">
    <location>
        <begin position="47"/>
        <end position="66"/>
    </location>
</feature>
<dbReference type="PANTHER" id="PTHR39608:SF2">
    <property type="entry name" value="MARVEL DOMAIN-CONTAINING PROTEIN"/>
    <property type="match status" value="1"/>
</dbReference>
<sequence length="165" mass="18527">MAKISKIARAALVLLRLTQLGGSVVNLGFVSRFVYLSSIADAEKDPRLMFTIIVCAISTVYALIFIAPFTYTFLAFPADFVFFALWLTVFSLVISRVGTDNCDAVWFRSYWVFYWGSSCVQFRLMLAFSFIVMFCYLLTSGLGAWVSYKVWRKPATVPDAQSAPG</sequence>
<dbReference type="PANTHER" id="PTHR39608">
    <property type="entry name" value="INTEGRAL MEMBRANE PROTEIN (AFU_ORTHOLOGUE AFUA_5G08640)"/>
    <property type="match status" value="1"/>
</dbReference>
<gene>
    <name evidence="2" type="ORF">B0T25DRAFT_546618</name>
</gene>
<reference evidence="2" key="1">
    <citation type="journal article" date="2023" name="Mol. Phylogenet. Evol.">
        <title>Genome-scale phylogeny and comparative genomics of the fungal order Sordariales.</title>
        <authorList>
            <person name="Hensen N."/>
            <person name="Bonometti L."/>
            <person name="Westerberg I."/>
            <person name="Brannstrom I.O."/>
            <person name="Guillou S."/>
            <person name="Cros-Aarteil S."/>
            <person name="Calhoun S."/>
            <person name="Haridas S."/>
            <person name="Kuo A."/>
            <person name="Mondo S."/>
            <person name="Pangilinan J."/>
            <person name="Riley R."/>
            <person name="LaButti K."/>
            <person name="Andreopoulos B."/>
            <person name="Lipzen A."/>
            <person name="Chen C."/>
            <person name="Yan M."/>
            <person name="Daum C."/>
            <person name="Ng V."/>
            <person name="Clum A."/>
            <person name="Steindorff A."/>
            <person name="Ohm R.A."/>
            <person name="Martin F."/>
            <person name="Silar P."/>
            <person name="Natvig D.O."/>
            <person name="Lalanne C."/>
            <person name="Gautier V."/>
            <person name="Ament-Velasquez S.L."/>
            <person name="Kruys A."/>
            <person name="Hutchinson M.I."/>
            <person name="Powell A.J."/>
            <person name="Barry K."/>
            <person name="Miller A.N."/>
            <person name="Grigoriev I.V."/>
            <person name="Debuchy R."/>
            <person name="Gladieux P."/>
            <person name="Hiltunen Thoren M."/>
            <person name="Johannesson H."/>
        </authorList>
    </citation>
    <scope>NUCLEOTIDE SEQUENCE</scope>
    <source>
        <strain evidence="2">CBS 955.72</strain>
    </source>
</reference>
<proteinExistence type="predicted"/>
<dbReference type="Proteomes" id="UP001275084">
    <property type="component" value="Unassembled WGS sequence"/>
</dbReference>
<keyword evidence="1" id="KW-1133">Transmembrane helix</keyword>
<evidence type="ECO:0000313" key="2">
    <source>
        <dbReference type="EMBL" id="KAK3348839.1"/>
    </source>
</evidence>
<protein>
    <recommendedName>
        <fullName evidence="4">MARVEL domain-containing protein</fullName>
    </recommendedName>
</protein>
<dbReference type="AlphaFoldDB" id="A0AAJ0HDF8"/>
<feature type="transmembrane region" description="Helical" evidence="1">
    <location>
        <begin position="12"/>
        <end position="35"/>
    </location>
</feature>
<name>A0AAJ0HDF8_9PEZI</name>
<dbReference type="EMBL" id="JAUIQD010000005">
    <property type="protein sequence ID" value="KAK3348839.1"/>
    <property type="molecule type" value="Genomic_DNA"/>
</dbReference>
<feature type="transmembrane region" description="Helical" evidence="1">
    <location>
        <begin position="73"/>
        <end position="94"/>
    </location>
</feature>
<evidence type="ECO:0000256" key="1">
    <source>
        <dbReference type="SAM" id="Phobius"/>
    </source>
</evidence>
<organism evidence="2 3">
    <name type="scientific">Lasiosphaeria hispida</name>
    <dbReference type="NCBI Taxonomy" id="260671"/>
    <lineage>
        <taxon>Eukaryota</taxon>
        <taxon>Fungi</taxon>
        <taxon>Dikarya</taxon>
        <taxon>Ascomycota</taxon>
        <taxon>Pezizomycotina</taxon>
        <taxon>Sordariomycetes</taxon>
        <taxon>Sordariomycetidae</taxon>
        <taxon>Sordariales</taxon>
        <taxon>Lasiosphaeriaceae</taxon>
        <taxon>Lasiosphaeria</taxon>
    </lineage>
</organism>
<reference evidence="2" key="2">
    <citation type="submission" date="2023-06" db="EMBL/GenBank/DDBJ databases">
        <authorList>
            <consortium name="Lawrence Berkeley National Laboratory"/>
            <person name="Haridas S."/>
            <person name="Hensen N."/>
            <person name="Bonometti L."/>
            <person name="Westerberg I."/>
            <person name="Brannstrom I.O."/>
            <person name="Guillou S."/>
            <person name="Cros-Aarteil S."/>
            <person name="Calhoun S."/>
            <person name="Kuo A."/>
            <person name="Mondo S."/>
            <person name="Pangilinan J."/>
            <person name="Riley R."/>
            <person name="Labutti K."/>
            <person name="Andreopoulos B."/>
            <person name="Lipzen A."/>
            <person name="Chen C."/>
            <person name="Yanf M."/>
            <person name="Daum C."/>
            <person name="Ng V."/>
            <person name="Clum A."/>
            <person name="Steindorff A."/>
            <person name="Ohm R."/>
            <person name="Martin F."/>
            <person name="Silar P."/>
            <person name="Natvig D."/>
            <person name="Lalanne C."/>
            <person name="Gautier V."/>
            <person name="Ament-Velasquez S.L."/>
            <person name="Kruys A."/>
            <person name="Hutchinson M.I."/>
            <person name="Powell A.J."/>
            <person name="Barry K."/>
            <person name="Miller A.N."/>
            <person name="Grigoriev I.V."/>
            <person name="Debuchy R."/>
            <person name="Gladieux P."/>
            <person name="Thoren M.H."/>
            <person name="Johannesson H."/>
        </authorList>
    </citation>
    <scope>NUCLEOTIDE SEQUENCE</scope>
    <source>
        <strain evidence="2">CBS 955.72</strain>
    </source>
</reference>
<accession>A0AAJ0HDF8</accession>